<evidence type="ECO:0000256" key="2">
    <source>
        <dbReference type="SAM" id="Phobius"/>
    </source>
</evidence>
<feature type="compositionally biased region" description="Basic residues" evidence="1">
    <location>
        <begin position="1"/>
        <end position="10"/>
    </location>
</feature>
<feature type="transmembrane region" description="Helical" evidence="2">
    <location>
        <begin position="97"/>
        <end position="116"/>
    </location>
</feature>
<dbReference type="Proteomes" id="UP000821866">
    <property type="component" value="Chromosome 10"/>
</dbReference>
<accession>A0A9J6EPR4</accession>
<feature type="compositionally biased region" description="Basic residues" evidence="1">
    <location>
        <begin position="174"/>
        <end position="191"/>
    </location>
</feature>
<protein>
    <submittedName>
        <fullName evidence="3">Uncharacterized protein</fullName>
    </submittedName>
</protein>
<sequence>MSKKARRAVHARSLSRSPGDKSVIVPAPPCNSPRQASQTLLEPAPALSLVPLHGSPGIPVPPSSPTQDCGARSTMRRIARVPEWGEYDASNMTRFNIILLASVLLVWVVVSVAYLLRTHHAIRRTTWEHARNTTVSQSTRHRCSATDARCAPVRTTVTTGANWKSLSRNGSPGRSRRRRRKMASGPRHTRTTPHAEEGADGAPVSVVMKET</sequence>
<organism evidence="3 4">
    <name type="scientific">Rhipicephalus microplus</name>
    <name type="common">Cattle tick</name>
    <name type="synonym">Boophilus microplus</name>
    <dbReference type="NCBI Taxonomy" id="6941"/>
    <lineage>
        <taxon>Eukaryota</taxon>
        <taxon>Metazoa</taxon>
        <taxon>Ecdysozoa</taxon>
        <taxon>Arthropoda</taxon>
        <taxon>Chelicerata</taxon>
        <taxon>Arachnida</taxon>
        <taxon>Acari</taxon>
        <taxon>Parasitiformes</taxon>
        <taxon>Ixodida</taxon>
        <taxon>Ixodoidea</taxon>
        <taxon>Ixodidae</taxon>
        <taxon>Rhipicephalinae</taxon>
        <taxon>Rhipicephalus</taxon>
        <taxon>Boophilus</taxon>
    </lineage>
</organism>
<keyword evidence="2" id="KW-0812">Transmembrane</keyword>
<evidence type="ECO:0000256" key="1">
    <source>
        <dbReference type="SAM" id="MobiDB-lite"/>
    </source>
</evidence>
<gene>
    <name evidence="3" type="ORF">HPB51_000679</name>
</gene>
<feature type="region of interest" description="Disordered" evidence="1">
    <location>
        <begin position="1"/>
        <end position="37"/>
    </location>
</feature>
<comment type="caution">
    <text evidence="3">The sequence shown here is derived from an EMBL/GenBank/DDBJ whole genome shotgun (WGS) entry which is preliminary data.</text>
</comment>
<keyword evidence="2" id="KW-0472">Membrane</keyword>
<name>A0A9J6EPR4_RHIMP</name>
<reference evidence="3" key="2">
    <citation type="submission" date="2021-09" db="EMBL/GenBank/DDBJ databases">
        <authorList>
            <person name="Jia N."/>
            <person name="Wang J."/>
            <person name="Shi W."/>
            <person name="Du L."/>
            <person name="Sun Y."/>
            <person name="Zhan W."/>
            <person name="Jiang J."/>
            <person name="Wang Q."/>
            <person name="Zhang B."/>
            <person name="Ji P."/>
            <person name="Sakyi L.B."/>
            <person name="Cui X."/>
            <person name="Yuan T."/>
            <person name="Jiang B."/>
            <person name="Yang W."/>
            <person name="Lam T.T.-Y."/>
            <person name="Chang Q."/>
            <person name="Ding S."/>
            <person name="Wang X."/>
            <person name="Zhu J."/>
            <person name="Ruan X."/>
            <person name="Zhao L."/>
            <person name="Wei J."/>
            <person name="Que T."/>
            <person name="Du C."/>
            <person name="Cheng J."/>
            <person name="Dai P."/>
            <person name="Han X."/>
            <person name="Huang E."/>
            <person name="Gao Y."/>
            <person name="Liu J."/>
            <person name="Shao H."/>
            <person name="Ye R."/>
            <person name="Li L."/>
            <person name="Wei W."/>
            <person name="Wang X."/>
            <person name="Wang C."/>
            <person name="Huo Q."/>
            <person name="Li W."/>
            <person name="Guo W."/>
            <person name="Chen H."/>
            <person name="Chen S."/>
            <person name="Zhou L."/>
            <person name="Zhou L."/>
            <person name="Ni X."/>
            <person name="Tian J."/>
            <person name="Zhou Y."/>
            <person name="Sheng Y."/>
            <person name="Liu T."/>
            <person name="Pan Y."/>
            <person name="Xia L."/>
            <person name="Li J."/>
            <person name="Zhao F."/>
            <person name="Cao W."/>
        </authorList>
    </citation>
    <scope>NUCLEOTIDE SEQUENCE</scope>
    <source>
        <strain evidence="3">Rmic-2018</strain>
        <tissue evidence="3">Larvae</tissue>
    </source>
</reference>
<keyword evidence="4" id="KW-1185">Reference proteome</keyword>
<keyword evidence="2" id="KW-1133">Transmembrane helix</keyword>
<dbReference type="AlphaFoldDB" id="A0A9J6EPR4"/>
<feature type="region of interest" description="Disordered" evidence="1">
    <location>
        <begin position="159"/>
        <end position="211"/>
    </location>
</feature>
<reference evidence="3" key="1">
    <citation type="journal article" date="2020" name="Cell">
        <title>Large-Scale Comparative Analyses of Tick Genomes Elucidate Their Genetic Diversity and Vector Capacities.</title>
        <authorList>
            <consortium name="Tick Genome and Microbiome Consortium (TIGMIC)"/>
            <person name="Jia N."/>
            <person name="Wang J."/>
            <person name="Shi W."/>
            <person name="Du L."/>
            <person name="Sun Y."/>
            <person name="Zhan W."/>
            <person name="Jiang J.F."/>
            <person name="Wang Q."/>
            <person name="Zhang B."/>
            <person name="Ji P."/>
            <person name="Bell-Sakyi L."/>
            <person name="Cui X.M."/>
            <person name="Yuan T.T."/>
            <person name="Jiang B.G."/>
            <person name="Yang W.F."/>
            <person name="Lam T.T."/>
            <person name="Chang Q.C."/>
            <person name="Ding S.J."/>
            <person name="Wang X.J."/>
            <person name="Zhu J.G."/>
            <person name="Ruan X.D."/>
            <person name="Zhao L."/>
            <person name="Wei J.T."/>
            <person name="Ye R.Z."/>
            <person name="Que T.C."/>
            <person name="Du C.H."/>
            <person name="Zhou Y.H."/>
            <person name="Cheng J.X."/>
            <person name="Dai P.F."/>
            <person name="Guo W.B."/>
            <person name="Han X.H."/>
            <person name="Huang E.J."/>
            <person name="Li L.F."/>
            <person name="Wei W."/>
            <person name="Gao Y.C."/>
            <person name="Liu J.Z."/>
            <person name="Shao H.Z."/>
            <person name="Wang X."/>
            <person name="Wang C.C."/>
            <person name="Yang T.C."/>
            <person name="Huo Q.B."/>
            <person name="Li W."/>
            <person name="Chen H.Y."/>
            <person name="Chen S.E."/>
            <person name="Zhou L.G."/>
            <person name="Ni X.B."/>
            <person name="Tian J.H."/>
            <person name="Sheng Y."/>
            <person name="Liu T."/>
            <person name="Pan Y.S."/>
            <person name="Xia L.Y."/>
            <person name="Li J."/>
            <person name="Zhao F."/>
            <person name="Cao W.C."/>
        </authorList>
    </citation>
    <scope>NUCLEOTIDE SEQUENCE</scope>
    <source>
        <strain evidence="3">Rmic-2018</strain>
    </source>
</reference>
<proteinExistence type="predicted"/>
<evidence type="ECO:0000313" key="3">
    <source>
        <dbReference type="EMBL" id="KAH8036483.1"/>
    </source>
</evidence>
<dbReference type="EMBL" id="JABSTU010000002">
    <property type="protein sequence ID" value="KAH8036483.1"/>
    <property type="molecule type" value="Genomic_DNA"/>
</dbReference>
<evidence type="ECO:0000313" key="4">
    <source>
        <dbReference type="Proteomes" id="UP000821866"/>
    </source>
</evidence>